<evidence type="ECO:0000313" key="3">
    <source>
        <dbReference type="Proteomes" id="UP000253083"/>
    </source>
</evidence>
<name>A0A395JN11_9GAMM</name>
<dbReference type="GO" id="GO:0044877">
    <property type="term" value="F:protein-containing complex binding"/>
    <property type="evidence" value="ECO:0007669"/>
    <property type="project" value="TreeGrafter"/>
</dbReference>
<proteinExistence type="predicted"/>
<dbReference type="Proteomes" id="UP000253083">
    <property type="component" value="Unassembled WGS sequence"/>
</dbReference>
<dbReference type="InterPro" id="IPR036291">
    <property type="entry name" value="NAD(P)-bd_dom_sf"/>
</dbReference>
<dbReference type="OrthoDB" id="9776313at2"/>
<reference evidence="2 3" key="1">
    <citation type="submission" date="2018-06" db="EMBL/GenBank/DDBJ databases">
        <title>Genomic Encyclopedia of Type Strains, Phase IV (KMG-IV): sequencing the most valuable type-strain genomes for metagenomic binning, comparative biology and taxonomic classification.</title>
        <authorList>
            <person name="Goeker M."/>
        </authorList>
    </citation>
    <scope>NUCLEOTIDE SEQUENCE [LARGE SCALE GENOMIC DNA]</scope>
    <source>
        <strain evidence="2 3">DSM 24032</strain>
    </source>
</reference>
<comment type="caution">
    <text evidence="2">The sequence shown here is derived from an EMBL/GenBank/DDBJ whole genome shotgun (WGS) entry which is preliminary data.</text>
</comment>
<dbReference type="Gene3D" id="3.40.50.720">
    <property type="entry name" value="NAD(P)-binding Rossmann-like Domain"/>
    <property type="match status" value="1"/>
</dbReference>
<dbReference type="InterPro" id="IPR016040">
    <property type="entry name" value="NAD(P)-bd_dom"/>
</dbReference>
<sequence>MEHCDIETDSPTRIVIYGGNGFVGTHIAKELADQDACTVCLSRTGYKPLHLKDESWSERIRWCKGDASDPDEQLLQRMDVLICLVGSPPVPTFSKQAYEQQVFMNGVTNATVIDKAQQAGVKRIVLLGAKLPALLQSDQFGYAKGKRLAREAAEQFAAVPGNQATVLQPGAIYGTRYLASGKALHLDWFMRPLATLMPWQFVSVDKVAQRVASVALNESPQQPAFQVIDNRDI</sequence>
<dbReference type="SUPFAM" id="SSF51735">
    <property type="entry name" value="NAD(P)-binding Rossmann-fold domains"/>
    <property type="match status" value="1"/>
</dbReference>
<dbReference type="PANTHER" id="PTHR12126:SF16">
    <property type="entry name" value="MIOREX COMPLEX COMPONENT 2"/>
    <property type="match status" value="1"/>
</dbReference>
<dbReference type="RefSeq" id="WP_113952647.1">
    <property type="nucleotide sequence ID" value="NZ_QNRT01000001.1"/>
</dbReference>
<dbReference type="Pfam" id="PF13460">
    <property type="entry name" value="NAD_binding_10"/>
    <property type="match status" value="1"/>
</dbReference>
<gene>
    <name evidence="2" type="ORF">DFR28_101426</name>
</gene>
<feature type="domain" description="NAD(P)-binding" evidence="1">
    <location>
        <begin position="18"/>
        <end position="171"/>
    </location>
</feature>
<dbReference type="EMBL" id="QNRT01000001">
    <property type="protein sequence ID" value="RBP53041.1"/>
    <property type="molecule type" value="Genomic_DNA"/>
</dbReference>
<evidence type="ECO:0000313" key="2">
    <source>
        <dbReference type="EMBL" id="RBP53041.1"/>
    </source>
</evidence>
<accession>A0A395JN11</accession>
<keyword evidence="3" id="KW-1185">Reference proteome</keyword>
<dbReference type="AlphaFoldDB" id="A0A395JN11"/>
<dbReference type="PANTHER" id="PTHR12126">
    <property type="entry name" value="NADH-UBIQUINONE OXIDOREDUCTASE 39 KDA SUBUNIT-RELATED"/>
    <property type="match status" value="1"/>
</dbReference>
<protein>
    <submittedName>
        <fullName evidence="2">Nucleoside-diphosphate-sugar epimerase</fullName>
    </submittedName>
</protein>
<dbReference type="InterPro" id="IPR051207">
    <property type="entry name" value="ComplexI_NDUFA9_subunit"/>
</dbReference>
<evidence type="ECO:0000259" key="1">
    <source>
        <dbReference type="Pfam" id="PF13460"/>
    </source>
</evidence>
<organism evidence="2 3">
    <name type="scientific">Arenicella xantha</name>
    <dbReference type="NCBI Taxonomy" id="644221"/>
    <lineage>
        <taxon>Bacteria</taxon>
        <taxon>Pseudomonadati</taxon>
        <taxon>Pseudomonadota</taxon>
        <taxon>Gammaproteobacteria</taxon>
        <taxon>Arenicellales</taxon>
        <taxon>Arenicellaceae</taxon>
        <taxon>Arenicella</taxon>
    </lineage>
</organism>
<dbReference type="InParanoid" id="A0A395JN11"/>